<dbReference type="Pfam" id="PF13612">
    <property type="entry name" value="DDE_Tnp_1_3"/>
    <property type="match status" value="1"/>
</dbReference>
<accession>A0A1M6T0U6</accession>
<organism evidence="2 3">
    <name type="scientific">Paramaledivibacter caminithermalis (strain DSM 15212 / CIP 107654 / DViRD3)</name>
    <name type="common">Clostridium caminithermale</name>
    <dbReference type="NCBI Taxonomy" id="1121301"/>
    <lineage>
        <taxon>Bacteria</taxon>
        <taxon>Bacillati</taxon>
        <taxon>Bacillota</taxon>
        <taxon>Clostridia</taxon>
        <taxon>Peptostreptococcales</taxon>
        <taxon>Caminicellaceae</taxon>
        <taxon>Paramaledivibacter</taxon>
    </lineage>
</organism>
<proteinExistence type="predicted"/>
<evidence type="ECO:0000313" key="3">
    <source>
        <dbReference type="Proteomes" id="UP000184465"/>
    </source>
</evidence>
<sequence length="313" mass="36767">MLEFNKYDIKKIEDLKDFITVTFAIIDDIYHEIAPTNVSNRRNSDKAILSDSEIITISIVGELMTIDSENAWFNFVKRNFKDLFPCIGDRTRFNRTRRNLYLITKEIRKKLCLVSDFLDSNYRIVDSMPIPVCKFGRACFHKTFKPEAEYGRCPSKKETYYGFKLHVVSTFEGFITDFIVTPANVDDREAVWDLVDKYHSITVLGDKGYINKNLNPMLKNEKNINLLFMKRNNSKNPYPKWLRQMIFKIRIRIETSFSQLADQLNVNRVRAKSLWGFFTRIQTKILSHNLCYLINKILGKDIDIGHIKKLIFG</sequence>
<dbReference type="AlphaFoldDB" id="A0A1M6T0U6"/>
<dbReference type="RefSeq" id="WP_073153054.1">
    <property type="nucleotide sequence ID" value="NZ_FRAG01000076.1"/>
</dbReference>
<gene>
    <name evidence="2" type="ORF">SAMN02745912_03515</name>
</gene>
<protein>
    <submittedName>
        <fullName evidence="2">Transposase, IS4 family</fullName>
    </submittedName>
</protein>
<dbReference type="OrthoDB" id="57240at2"/>
<evidence type="ECO:0000259" key="1">
    <source>
        <dbReference type="Pfam" id="PF13612"/>
    </source>
</evidence>
<evidence type="ECO:0000313" key="2">
    <source>
        <dbReference type="EMBL" id="SHK50632.1"/>
    </source>
</evidence>
<reference evidence="2 3" key="1">
    <citation type="submission" date="2016-11" db="EMBL/GenBank/DDBJ databases">
        <authorList>
            <person name="Jaros S."/>
            <person name="Januszkiewicz K."/>
            <person name="Wedrychowicz H."/>
        </authorList>
    </citation>
    <scope>NUCLEOTIDE SEQUENCE [LARGE SCALE GENOMIC DNA]</scope>
    <source>
        <strain evidence="2 3">DSM 15212</strain>
    </source>
</reference>
<dbReference type="NCBIfam" id="NF033520">
    <property type="entry name" value="transpos_IS982"/>
    <property type="match status" value="1"/>
</dbReference>
<dbReference type="STRING" id="1121301.SAMN02745912_03515"/>
<feature type="domain" description="Transposase DDE" evidence="1">
    <location>
        <begin position="123"/>
        <end position="273"/>
    </location>
</feature>
<dbReference type="Proteomes" id="UP000184465">
    <property type="component" value="Unassembled WGS sequence"/>
</dbReference>
<keyword evidence="3" id="KW-1185">Reference proteome</keyword>
<name>A0A1M6T0U6_PARC5</name>
<dbReference type="InterPro" id="IPR025668">
    <property type="entry name" value="Tnp_DDE_dom"/>
</dbReference>
<dbReference type="EMBL" id="FRAG01000076">
    <property type="protein sequence ID" value="SHK50632.1"/>
    <property type="molecule type" value="Genomic_DNA"/>
</dbReference>